<evidence type="ECO:0000256" key="3">
    <source>
        <dbReference type="ARBA" id="ARBA00022679"/>
    </source>
</evidence>
<dbReference type="InterPro" id="IPR051052">
    <property type="entry name" value="Diverse_substrate_MTase"/>
</dbReference>
<reference evidence="5 6" key="1">
    <citation type="journal article" date="2009" name="Int. J. Syst. Evol. Microbiol.">
        <title>Paenibacillus contaminans sp. nov., isolated from a contaminated laboratory plate.</title>
        <authorList>
            <person name="Chou J.H."/>
            <person name="Lee J.H."/>
            <person name="Lin M.C."/>
            <person name="Chang P.S."/>
            <person name="Arun A.B."/>
            <person name="Young C.C."/>
            <person name="Chen W.M."/>
        </authorList>
    </citation>
    <scope>NUCLEOTIDE SEQUENCE [LARGE SCALE GENOMIC DNA]</scope>
    <source>
        <strain evidence="5 6">CKOBP-6</strain>
    </source>
</reference>
<sequence>MDSKERFSNRVDTYVKYRPSYPKEAIDHLYEVVGLGAGSEIADIGAGTGIFSRLLLERGSRVTAVEPNQAMREAAVSVLGEAPDYRAVEGSAEATGLPGHSVDFIVCAQAFHWFDRSASQAEFRRILKEGGKVALVWNSRLTQGTPFLEEYEQLLHQFGTDYADVNHTNITQDMLASFFKEGCLQEARFAYGQLFDFDGLQGRLQSSSYSPAPGHPSYEPMMAELRKLFDRCQQDGKISFDYVTQVFWGEV</sequence>
<evidence type="ECO:0000259" key="4">
    <source>
        <dbReference type="Pfam" id="PF08241"/>
    </source>
</evidence>
<accession>A0A329MR46</accession>
<evidence type="ECO:0000256" key="1">
    <source>
        <dbReference type="ARBA" id="ARBA00008361"/>
    </source>
</evidence>
<dbReference type="CDD" id="cd02440">
    <property type="entry name" value="AdoMet_MTases"/>
    <property type="match status" value="1"/>
</dbReference>
<dbReference type="InterPro" id="IPR013216">
    <property type="entry name" value="Methyltransf_11"/>
</dbReference>
<gene>
    <name evidence="5" type="ORF">DQG23_05680</name>
</gene>
<dbReference type="InterPro" id="IPR029063">
    <property type="entry name" value="SAM-dependent_MTases_sf"/>
</dbReference>
<dbReference type="PANTHER" id="PTHR44942">
    <property type="entry name" value="METHYLTRANSF_11 DOMAIN-CONTAINING PROTEIN"/>
    <property type="match status" value="1"/>
</dbReference>
<evidence type="ECO:0000256" key="2">
    <source>
        <dbReference type="ARBA" id="ARBA00022603"/>
    </source>
</evidence>
<dbReference type="GO" id="GO:0008757">
    <property type="term" value="F:S-adenosylmethionine-dependent methyltransferase activity"/>
    <property type="evidence" value="ECO:0007669"/>
    <property type="project" value="InterPro"/>
</dbReference>
<proteinExistence type="inferred from homology"/>
<comment type="similarity">
    <text evidence="1">Belongs to the methyltransferase superfamily.</text>
</comment>
<evidence type="ECO:0000313" key="5">
    <source>
        <dbReference type="EMBL" id="RAV22429.1"/>
    </source>
</evidence>
<evidence type="ECO:0000313" key="6">
    <source>
        <dbReference type="Proteomes" id="UP000250369"/>
    </source>
</evidence>
<dbReference type="OrthoDB" id="9797252at2"/>
<keyword evidence="6" id="KW-1185">Reference proteome</keyword>
<dbReference type="SUPFAM" id="SSF53335">
    <property type="entry name" value="S-adenosyl-L-methionine-dependent methyltransferases"/>
    <property type="match status" value="1"/>
</dbReference>
<dbReference type="Gene3D" id="3.40.50.150">
    <property type="entry name" value="Vaccinia Virus protein VP39"/>
    <property type="match status" value="1"/>
</dbReference>
<keyword evidence="3 5" id="KW-0808">Transferase</keyword>
<dbReference type="EMBL" id="QMFB01000002">
    <property type="protein sequence ID" value="RAV22429.1"/>
    <property type="molecule type" value="Genomic_DNA"/>
</dbReference>
<protein>
    <submittedName>
        <fullName evidence="5">SAM-dependent methyltransferase</fullName>
    </submittedName>
</protein>
<dbReference type="Proteomes" id="UP000250369">
    <property type="component" value="Unassembled WGS sequence"/>
</dbReference>
<feature type="domain" description="Methyltransferase type 11" evidence="4">
    <location>
        <begin position="43"/>
        <end position="134"/>
    </location>
</feature>
<dbReference type="PANTHER" id="PTHR44942:SF4">
    <property type="entry name" value="METHYLTRANSFERASE TYPE 11 DOMAIN-CONTAINING PROTEIN"/>
    <property type="match status" value="1"/>
</dbReference>
<comment type="caution">
    <text evidence="5">The sequence shown here is derived from an EMBL/GenBank/DDBJ whole genome shotgun (WGS) entry which is preliminary data.</text>
</comment>
<dbReference type="AlphaFoldDB" id="A0A329MR46"/>
<dbReference type="Pfam" id="PF08241">
    <property type="entry name" value="Methyltransf_11"/>
    <property type="match status" value="1"/>
</dbReference>
<name>A0A329MR46_9BACL</name>
<keyword evidence="2 5" id="KW-0489">Methyltransferase</keyword>
<organism evidence="5 6">
    <name type="scientific">Paenibacillus contaminans</name>
    <dbReference type="NCBI Taxonomy" id="450362"/>
    <lineage>
        <taxon>Bacteria</taxon>
        <taxon>Bacillati</taxon>
        <taxon>Bacillota</taxon>
        <taxon>Bacilli</taxon>
        <taxon>Bacillales</taxon>
        <taxon>Paenibacillaceae</taxon>
        <taxon>Paenibacillus</taxon>
    </lineage>
</organism>
<dbReference type="GO" id="GO:0032259">
    <property type="term" value="P:methylation"/>
    <property type="evidence" value="ECO:0007669"/>
    <property type="project" value="UniProtKB-KW"/>
</dbReference>
<dbReference type="RefSeq" id="WP_113029836.1">
    <property type="nucleotide sequence ID" value="NZ_QMFB01000002.1"/>
</dbReference>